<reference evidence="2 3" key="1">
    <citation type="submission" date="2021-06" db="EMBL/GenBank/DDBJ databases">
        <title>Caerostris extrusa draft genome.</title>
        <authorList>
            <person name="Kono N."/>
            <person name="Arakawa K."/>
        </authorList>
    </citation>
    <scope>NUCLEOTIDE SEQUENCE [LARGE SCALE GENOMIC DNA]</scope>
</reference>
<organism evidence="2 3">
    <name type="scientific">Caerostris extrusa</name>
    <name type="common">Bark spider</name>
    <name type="synonym">Caerostris bankana</name>
    <dbReference type="NCBI Taxonomy" id="172846"/>
    <lineage>
        <taxon>Eukaryota</taxon>
        <taxon>Metazoa</taxon>
        <taxon>Ecdysozoa</taxon>
        <taxon>Arthropoda</taxon>
        <taxon>Chelicerata</taxon>
        <taxon>Arachnida</taxon>
        <taxon>Araneae</taxon>
        <taxon>Araneomorphae</taxon>
        <taxon>Entelegynae</taxon>
        <taxon>Araneoidea</taxon>
        <taxon>Araneidae</taxon>
        <taxon>Caerostris</taxon>
    </lineage>
</organism>
<sequence>MLTPLSKLTPQTKSDEIRSIAFPNDGEKKKR</sequence>
<keyword evidence="3" id="KW-1185">Reference proteome</keyword>
<comment type="caution">
    <text evidence="2">The sequence shown here is derived from an EMBL/GenBank/DDBJ whole genome shotgun (WGS) entry which is preliminary data.</text>
</comment>
<evidence type="ECO:0000313" key="2">
    <source>
        <dbReference type="EMBL" id="GIY11349.1"/>
    </source>
</evidence>
<name>A0AAV4QSU8_CAEEX</name>
<feature type="compositionally biased region" description="Polar residues" evidence="1">
    <location>
        <begin position="1"/>
        <end position="12"/>
    </location>
</feature>
<evidence type="ECO:0000256" key="1">
    <source>
        <dbReference type="SAM" id="MobiDB-lite"/>
    </source>
</evidence>
<dbReference type="AlphaFoldDB" id="A0AAV4QSU8"/>
<protein>
    <submittedName>
        <fullName evidence="2">Uncharacterized protein</fullName>
    </submittedName>
</protein>
<dbReference type="EMBL" id="BPLR01006639">
    <property type="protein sequence ID" value="GIY11349.1"/>
    <property type="molecule type" value="Genomic_DNA"/>
</dbReference>
<accession>A0AAV4QSU8</accession>
<feature type="region of interest" description="Disordered" evidence="1">
    <location>
        <begin position="1"/>
        <end position="31"/>
    </location>
</feature>
<gene>
    <name evidence="2" type="ORF">CEXT_282501</name>
</gene>
<dbReference type="Proteomes" id="UP001054945">
    <property type="component" value="Unassembled WGS sequence"/>
</dbReference>
<feature type="non-terminal residue" evidence="2">
    <location>
        <position position="31"/>
    </location>
</feature>
<evidence type="ECO:0000313" key="3">
    <source>
        <dbReference type="Proteomes" id="UP001054945"/>
    </source>
</evidence>
<proteinExistence type="predicted"/>